<proteinExistence type="predicted"/>
<dbReference type="EMBL" id="FRCJ01000004">
    <property type="protein sequence ID" value="SHM51528.1"/>
    <property type="molecule type" value="Genomic_DNA"/>
</dbReference>
<protein>
    <submittedName>
        <fullName evidence="1">Uncharacterized protein</fullName>
    </submittedName>
</protein>
<sequence length="187" mass="22578">MPDGVVTHLEARLLREIVNREIHPIRCAESCKVKYKRGMRIGDLCAETGHFGWARKVWRFTAMLIESKDYDDWRYVWFDNNRVKLRDVISETEYELLERRCADLWGKLGFKEYAWWDERTERLTSTNFGTSYYYLFAEKYDGYYDEPIGAWEDMLEQYKAEQETARIFSEGQGDYYPRMDNYRLTSL</sequence>
<name>A0A1M7JEY2_XYLRU</name>
<evidence type="ECO:0000313" key="1">
    <source>
        <dbReference type="EMBL" id="SHM51528.1"/>
    </source>
</evidence>
<gene>
    <name evidence="1" type="ORF">SAMN04488494_2039</name>
</gene>
<organism evidence="1 2">
    <name type="scientific">Xylanibacter ruminicola</name>
    <name type="common">Prevotella ruminicola</name>
    <dbReference type="NCBI Taxonomy" id="839"/>
    <lineage>
        <taxon>Bacteria</taxon>
        <taxon>Pseudomonadati</taxon>
        <taxon>Bacteroidota</taxon>
        <taxon>Bacteroidia</taxon>
        <taxon>Bacteroidales</taxon>
        <taxon>Prevotellaceae</taxon>
        <taxon>Xylanibacter</taxon>
    </lineage>
</organism>
<evidence type="ECO:0000313" key="2">
    <source>
        <dbReference type="Proteomes" id="UP000184280"/>
    </source>
</evidence>
<reference evidence="1 2" key="1">
    <citation type="submission" date="2016-11" db="EMBL/GenBank/DDBJ databases">
        <authorList>
            <person name="Jaros S."/>
            <person name="Januszkiewicz K."/>
            <person name="Wedrychowicz H."/>
        </authorList>
    </citation>
    <scope>NUCLEOTIDE SEQUENCE [LARGE SCALE GENOMIC DNA]</scope>
    <source>
        <strain evidence="1 2">BPI-34</strain>
    </source>
</reference>
<accession>A0A1M7JEY2</accession>
<dbReference type="Proteomes" id="UP000184280">
    <property type="component" value="Unassembled WGS sequence"/>
</dbReference>
<dbReference type="AlphaFoldDB" id="A0A1M7JEY2"/>